<keyword evidence="1" id="KW-0175">Coiled coil</keyword>
<sequence length="611" mass="67911">MAVILVTRPDTKGEQLVAQLQQLGHQTMSFPLLELEAIAVSSAQLSPLTEADKLIFISQDAVKALYALKPNLKHQPEFYAIGDKTAEVILDLFQVKARKPKQHDSEGLLALPGLQDVDQKNIVLIKGQDGRPLIAQTLKSRGAFIHSLALYRRQPVPGKISDKIKQWQQQKIDSIVLTSNAAVDAIFNELAANELEWLKTCRFYVASNRIADYLATQAISPTNIQICAGASDEAIVAGITSQESLMSDEKIINSDATVTTQDKEPTSKPKSSRTEPQAKKTQQTSGAKWVAALAILLSLGACGAVAYSYIQQQQYSNQLFSQLNDENQALADKLHALQNLADQQATQLNAQLRNSETNIQQALKTTEQQIAAQLSQTLEQKNNQQVELNPFEVKSLHRMAIFKVQSEQNYQAAIAILQQLDHLLAEHAGHTRLREAIHQDIQALAAVQNVPVEQLYLNLYGITQQLPKLPLNMVQLPDLLETQQATALSDDISDWQSNLKRSWRLLVDDFIKVRERSAPIEPLLSPQEQTLVRQRLAFYVTQSQSALLNQQVDVFKASIAQAQKIIADYYDQQASSVVNITQQLATLAEQDLQFNPQVELVSAAALQEWAQ</sequence>
<feature type="region of interest" description="Disordered" evidence="2">
    <location>
        <begin position="252"/>
        <end position="282"/>
    </location>
</feature>
<dbReference type="Pfam" id="PF04375">
    <property type="entry name" value="HemX"/>
    <property type="match status" value="1"/>
</dbReference>
<name>A0A244CKJ6_PSEDV</name>
<dbReference type="GO" id="GO:0004852">
    <property type="term" value="F:uroporphyrinogen-III synthase activity"/>
    <property type="evidence" value="ECO:0007669"/>
    <property type="project" value="InterPro"/>
</dbReference>
<evidence type="ECO:0000256" key="2">
    <source>
        <dbReference type="SAM" id="MobiDB-lite"/>
    </source>
</evidence>
<dbReference type="PANTHER" id="PTHR38043">
    <property type="entry name" value="PROTEIN HEMX"/>
    <property type="match status" value="1"/>
</dbReference>
<reference evidence="5 6" key="1">
    <citation type="submission" date="2017-02" db="EMBL/GenBank/DDBJ databases">
        <title>Pseudoalteromonas ulvae TC14 Genome.</title>
        <authorList>
            <person name="Molmeret M."/>
        </authorList>
    </citation>
    <scope>NUCLEOTIDE SEQUENCE [LARGE SCALE GENOMIC DNA]</scope>
    <source>
        <strain evidence="5">TC14</strain>
    </source>
</reference>
<feature type="coiled-coil region" evidence="1">
    <location>
        <begin position="320"/>
        <end position="369"/>
    </location>
</feature>
<keyword evidence="3" id="KW-1133">Transmembrane helix</keyword>
<feature type="domain" description="Tetrapyrrole biosynthesis uroporphyrinogen III synthase" evidence="4">
    <location>
        <begin position="15"/>
        <end position="221"/>
    </location>
</feature>
<dbReference type="AlphaFoldDB" id="A0A244CKJ6"/>
<organism evidence="5 6">
    <name type="scientific">Pseudoalteromonas ulvae</name>
    <dbReference type="NCBI Taxonomy" id="107327"/>
    <lineage>
        <taxon>Bacteria</taxon>
        <taxon>Pseudomonadati</taxon>
        <taxon>Pseudomonadota</taxon>
        <taxon>Gammaproteobacteria</taxon>
        <taxon>Alteromonadales</taxon>
        <taxon>Pseudoalteromonadaceae</taxon>
        <taxon>Pseudoalteromonas</taxon>
    </lineage>
</organism>
<evidence type="ECO:0000313" key="6">
    <source>
        <dbReference type="Proteomes" id="UP000194841"/>
    </source>
</evidence>
<keyword evidence="3" id="KW-0812">Transmembrane</keyword>
<keyword evidence="6" id="KW-1185">Reference proteome</keyword>
<proteinExistence type="predicted"/>
<dbReference type="Proteomes" id="UP000194841">
    <property type="component" value="Unassembled WGS sequence"/>
</dbReference>
<dbReference type="CDD" id="cd06578">
    <property type="entry name" value="HemD"/>
    <property type="match status" value="1"/>
</dbReference>
<accession>A0A244CKJ6</accession>
<dbReference type="OrthoDB" id="5739852at2"/>
<dbReference type="GO" id="GO:0033014">
    <property type="term" value="P:tetrapyrrole biosynthetic process"/>
    <property type="evidence" value="ECO:0007669"/>
    <property type="project" value="InterPro"/>
</dbReference>
<comment type="caution">
    <text evidence="5">The sequence shown here is derived from an EMBL/GenBank/DDBJ whole genome shotgun (WGS) entry which is preliminary data.</text>
</comment>
<protein>
    <recommendedName>
        <fullName evidence="4">Tetrapyrrole biosynthesis uroporphyrinogen III synthase domain-containing protein</fullName>
    </recommendedName>
</protein>
<evidence type="ECO:0000256" key="1">
    <source>
        <dbReference type="SAM" id="Coils"/>
    </source>
</evidence>
<dbReference type="RefSeq" id="WP_086746040.1">
    <property type="nucleotide sequence ID" value="NZ_MWPV01000009.1"/>
</dbReference>
<feature type="compositionally biased region" description="Basic and acidic residues" evidence="2">
    <location>
        <begin position="261"/>
        <end position="278"/>
    </location>
</feature>
<feature type="transmembrane region" description="Helical" evidence="3">
    <location>
        <begin position="289"/>
        <end position="310"/>
    </location>
</feature>
<dbReference type="EMBL" id="MWPV01000009">
    <property type="protein sequence ID" value="OUL55897.1"/>
    <property type="molecule type" value="Genomic_DNA"/>
</dbReference>
<dbReference type="Pfam" id="PF02602">
    <property type="entry name" value="HEM4"/>
    <property type="match status" value="1"/>
</dbReference>
<dbReference type="InterPro" id="IPR003754">
    <property type="entry name" value="4pyrrol_synth_uPrphyn_synth"/>
</dbReference>
<gene>
    <name evidence="5" type="ORF">B1199_20680</name>
</gene>
<dbReference type="InterPro" id="IPR036108">
    <property type="entry name" value="4pyrrol_syn_uPrphyn_synt_sf"/>
</dbReference>
<evidence type="ECO:0000259" key="4">
    <source>
        <dbReference type="Pfam" id="PF02602"/>
    </source>
</evidence>
<keyword evidence="3" id="KW-0472">Membrane</keyword>
<dbReference type="InterPro" id="IPR007470">
    <property type="entry name" value="HemX"/>
</dbReference>
<dbReference type="PANTHER" id="PTHR38043:SF1">
    <property type="entry name" value="PROTEIN HEMX"/>
    <property type="match status" value="1"/>
</dbReference>
<evidence type="ECO:0000313" key="5">
    <source>
        <dbReference type="EMBL" id="OUL55897.1"/>
    </source>
</evidence>
<dbReference type="SUPFAM" id="SSF69618">
    <property type="entry name" value="HemD-like"/>
    <property type="match status" value="1"/>
</dbReference>
<evidence type="ECO:0000256" key="3">
    <source>
        <dbReference type="SAM" id="Phobius"/>
    </source>
</evidence>
<dbReference type="Gene3D" id="3.40.50.10090">
    <property type="match status" value="2"/>
</dbReference>